<gene>
    <name evidence="8" type="ORF">AUL39_07500</name>
</gene>
<feature type="transmembrane region" description="Helical" evidence="7">
    <location>
        <begin position="49"/>
        <end position="73"/>
    </location>
</feature>
<dbReference type="PANTHER" id="PTHR30477:SF0">
    <property type="entry name" value="METAL TRANSPORT SYSTEM MEMBRANE PROTEIN TM_0125-RELATED"/>
    <property type="match status" value="1"/>
</dbReference>
<comment type="subcellular location">
    <subcellularLocation>
        <location evidence="6">Cell membrane</location>
        <topology evidence="6">Multi-pass membrane protein</topology>
    </subcellularLocation>
    <subcellularLocation>
        <location evidence="1">Membrane</location>
        <topology evidence="1">Multi-pass membrane protein</topology>
    </subcellularLocation>
</comment>
<comment type="similarity">
    <text evidence="2 6">Belongs to the ABC-3 integral membrane protein family.</text>
</comment>
<dbReference type="GO" id="GO:0055085">
    <property type="term" value="P:transmembrane transport"/>
    <property type="evidence" value="ECO:0007669"/>
    <property type="project" value="InterPro"/>
</dbReference>
<dbReference type="AlphaFoldDB" id="A0A100YUR5"/>
<keyword evidence="5 7" id="KW-0472">Membrane</keyword>
<evidence type="ECO:0000313" key="8">
    <source>
        <dbReference type="EMBL" id="KUH58055.1"/>
    </source>
</evidence>
<feature type="transmembrane region" description="Helical" evidence="7">
    <location>
        <begin position="85"/>
        <end position="108"/>
    </location>
</feature>
<evidence type="ECO:0000256" key="3">
    <source>
        <dbReference type="ARBA" id="ARBA00022692"/>
    </source>
</evidence>
<dbReference type="SUPFAM" id="SSF81345">
    <property type="entry name" value="ABC transporter involved in vitamin B12 uptake, BtuC"/>
    <property type="match status" value="1"/>
</dbReference>
<proteinExistence type="inferred from homology"/>
<dbReference type="OrthoDB" id="9798540at2"/>
<dbReference type="GO" id="GO:0010043">
    <property type="term" value="P:response to zinc ion"/>
    <property type="evidence" value="ECO:0007669"/>
    <property type="project" value="TreeGrafter"/>
</dbReference>
<protein>
    <submittedName>
        <fullName evidence="8">Metal ABC transporter permease</fullName>
    </submittedName>
</protein>
<organism evidence="8 9">
    <name type="scientific">Tractidigestivibacter scatoligenes</name>
    <name type="common">Olsenella scatoligenes</name>
    <dbReference type="NCBI Taxonomy" id="1299998"/>
    <lineage>
        <taxon>Bacteria</taxon>
        <taxon>Bacillati</taxon>
        <taxon>Actinomycetota</taxon>
        <taxon>Coriobacteriia</taxon>
        <taxon>Coriobacteriales</taxon>
        <taxon>Atopobiaceae</taxon>
        <taxon>Tractidigestivibacter</taxon>
    </lineage>
</organism>
<dbReference type="STRING" id="1299998.AUL39_07500"/>
<keyword evidence="9" id="KW-1185">Reference proteome</keyword>
<keyword evidence="4 7" id="KW-1133">Transmembrane helix</keyword>
<feature type="transmembrane region" description="Helical" evidence="7">
    <location>
        <begin position="166"/>
        <end position="185"/>
    </location>
</feature>
<evidence type="ECO:0000256" key="6">
    <source>
        <dbReference type="RuleBase" id="RU003943"/>
    </source>
</evidence>
<feature type="transmembrane region" description="Helical" evidence="7">
    <location>
        <begin position="242"/>
        <end position="262"/>
    </location>
</feature>
<sequence>MLEFSFMQRGLLAGLLLGAVIPLVGMTVVQRRLSMIGDALSHASLAGVAAGLVGGVSPVAGAIVACLVGSLCIEGVRRRAREQSELAVAIILAAGVGAAGVLSGFVPNASSLNSYMFGSILTMSDDEVATIVVVCAVAVVTRIVLRRSLFLMSFDERQARTAGVPVGAVNLAFMMVVALVVAVASRTVGSLIVSSMMVVPVACGLELARSWRQACLLSSLAGVLASALGLVASYYLGLRPGGTIVLMAIALLLVAFASRRLARGA</sequence>
<dbReference type="InterPro" id="IPR037294">
    <property type="entry name" value="ABC_BtuC-like"/>
</dbReference>
<dbReference type="EMBL" id="LOJF01000010">
    <property type="protein sequence ID" value="KUH58055.1"/>
    <property type="molecule type" value="Genomic_DNA"/>
</dbReference>
<dbReference type="InterPro" id="IPR001626">
    <property type="entry name" value="ABC_TroCD"/>
</dbReference>
<keyword evidence="3 6" id="KW-0812">Transmembrane</keyword>
<dbReference type="GO" id="GO:0043190">
    <property type="term" value="C:ATP-binding cassette (ABC) transporter complex"/>
    <property type="evidence" value="ECO:0007669"/>
    <property type="project" value="InterPro"/>
</dbReference>
<evidence type="ECO:0000256" key="4">
    <source>
        <dbReference type="ARBA" id="ARBA00022989"/>
    </source>
</evidence>
<dbReference type="RefSeq" id="WP_059054986.1">
    <property type="nucleotide sequence ID" value="NZ_LOJF01000010.1"/>
</dbReference>
<comment type="caution">
    <text evidence="8">The sequence shown here is derived from an EMBL/GenBank/DDBJ whole genome shotgun (WGS) entry which is preliminary data.</text>
</comment>
<dbReference type="Gene3D" id="1.10.3470.10">
    <property type="entry name" value="ABC transporter involved in vitamin B12 uptake, BtuC"/>
    <property type="match status" value="1"/>
</dbReference>
<dbReference type="PANTHER" id="PTHR30477">
    <property type="entry name" value="ABC-TRANSPORTER METAL-BINDING PROTEIN"/>
    <property type="match status" value="1"/>
</dbReference>
<reference evidence="8 9" key="1">
    <citation type="submission" date="2015-12" db="EMBL/GenBank/DDBJ databases">
        <title>Draft Genome Sequence of Olsenella scatoligenes SK9K4T; a Producer of 3-Methylindole- (skatole) and 4-Methylphenol- (p-cresol) Isolated from Pig Feces.</title>
        <authorList>
            <person name="Li X."/>
            <person name="Borg B."/>
            <person name="Canibe N."/>
        </authorList>
    </citation>
    <scope>NUCLEOTIDE SEQUENCE [LARGE SCALE GENOMIC DNA]</scope>
    <source>
        <strain evidence="8 9">SK9K4</strain>
    </source>
</reference>
<dbReference type="Proteomes" id="UP000054078">
    <property type="component" value="Unassembled WGS sequence"/>
</dbReference>
<evidence type="ECO:0000256" key="1">
    <source>
        <dbReference type="ARBA" id="ARBA00004141"/>
    </source>
</evidence>
<accession>A0A100YUR5</accession>
<feature type="transmembrane region" description="Helical" evidence="7">
    <location>
        <begin position="215"/>
        <end position="236"/>
    </location>
</feature>
<name>A0A100YUR5_TRASO</name>
<evidence type="ECO:0000313" key="9">
    <source>
        <dbReference type="Proteomes" id="UP000054078"/>
    </source>
</evidence>
<dbReference type="Pfam" id="PF00950">
    <property type="entry name" value="ABC-3"/>
    <property type="match status" value="1"/>
</dbReference>
<feature type="transmembrane region" description="Helical" evidence="7">
    <location>
        <begin position="191"/>
        <end position="208"/>
    </location>
</feature>
<evidence type="ECO:0000256" key="7">
    <source>
        <dbReference type="SAM" id="Phobius"/>
    </source>
</evidence>
<evidence type="ECO:0000256" key="5">
    <source>
        <dbReference type="ARBA" id="ARBA00023136"/>
    </source>
</evidence>
<keyword evidence="6" id="KW-0813">Transport</keyword>
<evidence type="ECO:0000256" key="2">
    <source>
        <dbReference type="ARBA" id="ARBA00008034"/>
    </source>
</evidence>
<feature type="transmembrane region" description="Helical" evidence="7">
    <location>
        <begin position="128"/>
        <end position="145"/>
    </location>
</feature>